<keyword evidence="3" id="KW-1185">Reference proteome</keyword>
<feature type="transmembrane region" description="Helical" evidence="1">
    <location>
        <begin position="104"/>
        <end position="124"/>
    </location>
</feature>
<dbReference type="PANTHER" id="PTHR37919">
    <property type="entry name" value="PROTEIN CBG05606"/>
    <property type="match status" value="1"/>
</dbReference>
<organism evidence="2 3">
    <name type="scientific">Rhodotorula taiwanensis</name>
    <dbReference type="NCBI Taxonomy" id="741276"/>
    <lineage>
        <taxon>Eukaryota</taxon>
        <taxon>Fungi</taxon>
        <taxon>Dikarya</taxon>
        <taxon>Basidiomycota</taxon>
        <taxon>Pucciniomycotina</taxon>
        <taxon>Microbotryomycetes</taxon>
        <taxon>Sporidiobolales</taxon>
        <taxon>Sporidiobolaceae</taxon>
        <taxon>Rhodotorula</taxon>
    </lineage>
</organism>
<evidence type="ECO:0008006" key="4">
    <source>
        <dbReference type="Google" id="ProtNLM"/>
    </source>
</evidence>
<comment type="caution">
    <text evidence="2">The sequence shown here is derived from an EMBL/GenBank/DDBJ whole genome shotgun (WGS) entry which is preliminary data.</text>
</comment>
<evidence type="ECO:0000313" key="3">
    <source>
        <dbReference type="Proteomes" id="UP000237144"/>
    </source>
</evidence>
<protein>
    <recommendedName>
        <fullName evidence="4">EXPERA domain-containing protein</fullName>
    </recommendedName>
</protein>
<reference evidence="2 3" key="1">
    <citation type="journal article" date="2018" name="Front. Microbiol.">
        <title>Prospects for Fungal Bioremediation of Acidic Radioactive Waste Sites: Characterization and Genome Sequence of Rhodotorula taiwanensis MD1149.</title>
        <authorList>
            <person name="Tkavc R."/>
            <person name="Matrosova V.Y."/>
            <person name="Grichenko O.E."/>
            <person name="Gostincar C."/>
            <person name="Volpe R.P."/>
            <person name="Klimenkova P."/>
            <person name="Gaidamakova E.K."/>
            <person name="Zhou C.E."/>
            <person name="Stewart B.J."/>
            <person name="Lyman M.G."/>
            <person name="Malfatti S.A."/>
            <person name="Rubinfeld B."/>
            <person name="Courtot M."/>
            <person name="Singh J."/>
            <person name="Dalgard C.L."/>
            <person name="Hamilton T."/>
            <person name="Frey K.G."/>
            <person name="Gunde-Cimerman N."/>
            <person name="Dugan L."/>
            <person name="Daly M.J."/>
        </authorList>
    </citation>
    <scope>NUCLEOTIDE SEQUENCE [LARGE SCALE GENOMIC DNA]</scope>
    <source>
        <strain evidence="2 3">MD1149</strain>
    </source>
</reference>
<evidence type="ECO:0000313" key="2">
    <source>
        <dbReference type="EMBL" id="POY73488.1"/>
    </source>
</evidence>
<dbReference type="PANTHER" id="PTHR37919:SF2">
    <property type="entry name" value="EXPERA DOMAIN-CONTAINING PROTEIN"/>
    <property type="match status" value="1"/>
</dbReference>
<sequence>MPPYAASTSNVYRPSRWIIAWFVVSTALVAWDAGYMLMRPRSFPGGDLYWIWKPYTLYAQTDLVYSREAFEAKDGFAIGQTIMNVVESILNVVFLILAARHSPVAVLVGAIVTAMTASKTILYWLCDIFSGWASTGHNTRFEWWLLYALPNGPWIIAPGLIAVHFYRQIAKSLRIAAKMKTL</sequence>
<feature type="transmembrane region" description="Helical" evidence="1">
    <location>
        <begin position="17"/>
        <end position="38"/>
    </location>
</feature>
<gene>
    <name evidence="2" type="ORF">BMF94_3425</name>
</gene>
<keyword evidence="1" id="KW-0812">Transmembrane</keyword>
<dbReference type="Proteomes" id="UP000237144">
    <property type="component" value="Unassembled WGS sequence"/>
</dbReference>
<proteinExistence type="predicted"/>
<feature type="transmembrane region" description="Helical" evidence="1">
    <location>
        <begin position="144"/>
        <end position="166"/>
    </location>
</feature>
<dbReference type="EMBL" id="PJQD01000036">
    <property type="protein sequence ID" value="POY73488.1"/>
    <property type="molecule type" value="Genomic_DNA"/>
</dbReference>
<dbReference type="STRING" id="741276.A0A2S5B9P0"/>
<keyword evidence="1" id="KW-1133">Transmembrane helix</keyword>
<evidence type="ECO:0000256" key="1">
    <source>
        <dbReference type="SAM" id="Phobius"/>
    </source>
</evidence>
<dbReference type="AlphaFoldDB" id="A0A2S5B9P0"/>
<keyword evidence="1" id="KW-0472">Membrane</keyword>
<accession>A0A2S5B9P0</accession>
<feature type="transmembrane region" description="Helical" evidence="1">
    <location>
        <begin position="76"/>
        <end position="97"/>
    </location>
</feature>
<dbReference type="OrthoDB" id="60858at2759"/>
<name>A0A2S5B9P0_9BASI</name>